<gene>
    <name evidence="2" type="ORF">PATL70BA_3029</name>
</gene>
<feature type="domain" description="Isochorismatase-like" evidence="1">
    <location>
        <begin position="31"/>
        <end position="187"/>
    </location>
</feature>
<name>A0A3P7PFX1_9FIRM</name>
<evidence type="ECO:0000313" key="2">
    <source>
        <dbReference type="EMBL" id="VDN48943.1"/>
    </source>
</evidence>
<dbReference type="RefSeq" id="WP_125138005.1">
    <property type="nucleotide sequence ID" value="NZ_LR130778.1"/>
</dbReference>
<dbReference type="GO" id="GO:0019365">
    <property type="term" value="P:pyridine nucleotide salvage"/>
    <property type="evidence" value="ECO:0007669"/>
    <property type="project" value="InterPro"/>
</dbReference>
<keyword evidence="3" id="KW-1185">Reference proteome</keyword>
<sequence length="217" mass="24074">MDKIKSAIEAIKVQLMDIETIKLDDFDPDKTILAVIDMNKGFAKAGALYSPRVGRMIPEIVKLSDEALSKGMKVYAYTDHHPEDAKEFSAYPSHCVGNTEESELVDPLAALETKGLITIFKNSTNGILAYNPAAMDLGISSYLIVGCVTDICVYQYAVTLRAYLNEHQLDGEVYVCESLVQTFDIEGFHHGDLMHDLFLKSMMDNGIKIVKEIKISS</sequence>
<dbReference type="AlphaFoldDB" id="A0A3P7PFX1"/>
<dbReference type="SUPFAM" id="SSF52499">
    <property type="entry name" value="Isochorismatase-like hydrolases"/>
    <property type="match status" value="1"/>
</dbReference>
<dbReference type="Proteomes" id="UP000279029">
    <property type="component" value="Chromosome"/>
</dbReference>
<proteinExistence type="predicted"/>
<dbReference type="OrthoDB" id="9796485at2"/>
<protein>
    <submittedName>
        <fullName evidence="2">Cysteine hydrolase</fullName>
    </submittedName>
</protein>
<dbReference type="PANTHER" id="PTHR47297:SF2">
    <property type="entry name" value="OS02G0606800 PROTEIN"/>
    <property type="match status" value="1"/>
</dbReference>
<evidence type="ECO:0000259" key="1">
    <source>
        <dbReference type="Pfam" id="PF00857"/>
    </source>
</evidence>
<evidence type="ECO:0000313" key="3">
    <source>
        <dbReference type="Proteomes" id="UP000279029"/>
    </source>
</evidence>
<dbReference type="Pfam" id="PF00857">
    <property type="entry name" value="Isochorismatase"/>
    <property type="match status" value="1"/>
</dbReference>
<dbReference type="KEGG" id="cbar:PATL70BA_3029"/>
<dbReference type="CDD" id="cd00431">
    <property type="entry name" value="cysteine_hydrolases"/>
    <property type="match status" value="1"/>
</dbReference>
<dbReference type="InterPro" id="IPR044717">
    <property type="entry name" value="NIC1"/>
</dbReference>
<dbReference type="EMBL" id="LR130778">
    <property type="protein sequence ID" value="VDN48943.1"/>
    <property type="molecule type" value="Genomic_DNA"/>
</dbReference>
<accession>A0A3P7PFX1</accession>
<dbReference type="Gene3D" id="3.40.50.850">
    <property type="entry name" value="Isochorismatase-like"/>
    <property type="match status" value="1"/>
</dbReference>
<dbReference type="GO" id="GO:0008936">
    <property type="term" value="F:nicotinamidase activity"/>
    <property type="evidence" value="ECO:0007669"/>
    <property type="project" value="InterPro"/>
</dbReference>
<keyword evidence="2" id="KW-0378">Hydrolase</keyword>
<organism evidence="2 3">
    <name type="scientific">Petrocella atlantisensis</name>
    <dbReference type="NCBI Taxonomy" id="2173034"/>
    <lineage>
        <taxon>Bacteria</taxon>
        <taxon>Bacillati</taxon>
        <taxon>Bacillota</taxon>
        <taxon>Clostridia</taxon>
        <taxon>Lachnospirales</taxon>
        <taxon>Vallitaleaceae</taxon>
        <taxon>Petrocella</taxon>
    </lineage>
</organism>
<reference evidence="2 3" key="1">
    <citation type="submission" date="2018-09" db="EMBL/GenBank/DDBJ databases">
        <authorList>
            <person name="Postec A."/>
        </authorList>
    </citation>
    <scope>NUCLEOTIDE SEQUENCE [LARGE SCALE GENOMIC DNA]</scope>
    <source>
        <strain evidence="2">70B-A</strain>
    </source>
</reference>
<dbReference type="InterPro" id="IPR036380">
    <property type="entry name" value="Isochorismatase-like_sf"/>
</dbReference>
<dbReference type="PANTHER" id="PTHR47297">
    <property type="match status" value="1"/>
</dbReference>
<dbReference type="InterPro" id="IPR000868">
    <property type="entry name" value="Isochorismatase-like_dom"/>
</dbReference>